<dbReference type="GO" id="GO:0046856">
    <property type="term" value="P:phosphatidylinositol dephosphorylation"/>
    <property type="evidence" value="ECO:0007669"/>
    <property type="project" value="InterPro"/>
</dbReference>
<dbReference type="OrthoDB" id="62798at2759"/>
<dbReference type="Proteomes" id="UP000494040">
    <property type="component" value="Unassembled WGS sequence"/>
</dbReference>
<evidence type="ECO:0000313" key="4">
    <source>
        <dbReference type="Proteomes" id="UP000494040"/>
    </source>
</evidence>
<dbReference type="AlphaFoldDB" id="A0A8I6RDU2"/>
<feature type="domain" description="Inositol polyphosphate-related phosphatase" evidence="2">
    <location>
        <begin position="27"/>
        <end position="308"/>
    </location>
</feature>
<dbReference type="Gene3D" id="3.60.10.10">
    <property type="entry name" value="Endonuclease/exonuclease/phosphatase"/>
    <property type="match status" value="1"/>
</dbReference>
<dbReference type="InterPro" id="IPR046985">
    <property type="entry name" value="IP5"/>
</dbReference>
<dbReference type="Pfam" id="PF22669">
    <property type="entry name" value="Exo_endo_phos2"/>
    <property type="match status" value="1"/>
</dbReference>
<sequence length="328" mass="37452">MRLLSTTLAFAAFTGVLSVKLTYSNSSLFHIRVVTWSVNKNNLPNDLSDLVGVNNWSQTPEADMIVIGLQNLGILANDKDEWIKALKAEASGYYTIDASVHKGNALVVLAKVTIPSNFSTTLVTRAVNLKMFSKVGAIITNFNLFNTQFTFVGLRLSEKADAQRRINQYEAVRKNIKENYDPDSDYVFWLGNFNFKIDLDSTNVKPLIEKKDWSTLLLHDQLKKAQKDKESFEDLTEQNINFRPTYKFKPSTNTYNWNVTPSWADRILFRSKKNSTLTPLKYELIEEYTKTEHKPVVGEFFVRLNCRSSCSNSRYPLSTDLSTSRPIL</sequence>
<evidence type="ECO:0000256" key="1">
    <source>
        <dbReference type="SAM" id="SignalP"/>
    </source>
</evidence>
<accession>A0A8I6RDU2</accession>
<dbReference type="PANTHER" id="PTHR11200">
    <property type="entry name" value="INOSITOL 5-PHOSPHATASE"/>
    <property type="match status" value="1"/>
</dbReference>
<dbReference type="EnsemblMetazoa" id="XM_014387435.2">
    <property type="protein sequence ID" value="XP_014242921.1"/>
    <property type="gene ID" value="LOC106662975"/>
</dbReference>
<dbReference type="SUPFAM" id="SSF56219">
    <property type="entry name" value="DNase I-like"/>
    <property type="match status" value="1"/>
</dbReference>
<dbReference type="RefSeq" id="XP_014242921.1">
    <property type="nucleotide sequence ID" value="XM_014387435.2"/>
</dbReference>
<dbReference type="GeneID" id="106662975"/>
<dbReference type="InterPro" id="IPR000300">
    <property type="entry name" value="IPPc"/>
</dbReference>
<protein>
    <recommendedName>
        <fullName evidence="2">Inositol polyphosphate-related phosphatase domain-containing protein</fullName>
    </recommendedName>
</protein>
<feature type="chain" id="PRO_5035317379" description="Inositol polyphosphate-related phosphatase domain-containing protein" evidence="1">
    <location>
        <begin position="19"/>
        <end position="328"/>
    </location>
</feature>
<keyword evidence="4" id="KW-1185">Reference proteome</keyword>
<organism evidence="3 4">
    <name type="scientific">Cimex lectularius</name>
    <name type="common">Bed bug</name>
    <name type="synonym">Acanthia lectularia</name>
    <dbReference type="NCBI Taxonomy" id="79782"/>
    <lineage>
        <taxon>Eukaryota</taxon>
        <taxon>Metazoa</taxon>
        <taxon>Ecdysozoa</taxon>
        <taxon>Arthropoda</taxon>
        <taxon>Hexapoda</taxon>
        <taxon>Insecta</taxon>
        <taxon>Pterygota</taxon>
        <taxon>Neoptera</taxon>
        <taxon>Paraneoptera</taxon>
        <taxon>Hemiptera</taxon>
        <taxon>Heteroptera</taxon>
        <taxon>Panheteroptera</taxon>
        <taxon>Cimicomorpha</taxon>
        <taxon>Cimicidae</taxon>
        <taxon>Cimex</taxon>
    </lineage>
</organism>
<proteinExistence type="predicted"/>
<reference evidence="3" key="1">
    <citation type="submission" date="2022-01" db="UniProtKB">
        <authorList>
            <consortium name="EnsemblMetazoa"/>
        </authorList>
    </citation>
    <scope>IDENTIFICATION</scope>
</reference>
<dbReference type="KEGG" id="clec:106662975"/>
<dbReference type="GO" id="GO:0004439">
    <property type="term" value="F:phosphatidylinositol-4,5-bisphosphate 5-phosphatase activity"/>
    <property type="evidence" value="ECO:0007669"/>
    <property type="project" value="TreeGrafter"/>
</dbReference>
<dbReference type="PANTHER" id="PTHR11200:SF300">
    <property type="entry name" value="TYPE II INOSITOL 1,4,5-TRISPHOSPHATE 5-PHOSPHATASE"/>
    <property type="match status" value="1"/>
</dbReference>
<dbReference type="SMART" id="SM00128">
    <property type="entry name" value="IPPc"/>
    <property type="match status" value="1"/>
</dbReference>
<name>A0A8I6RDU2_CIMLE</name>
<dbReference type="InterPro" id="IPR036691">
    <property type="entry name" value="Endo/exonu/phosph_ase_sf"/>
</dbReference>
<evidence type="ECO:0000259" key="2">
    <source>
        <dbReference type="SMART" id="SM00128"/>
    </source>
</evidence>
<evidence type="ECO:0000313" key="3">
    <source>
        <dbReference type="EnsemblMetazoa" id="XP_014242921.1"/>
    </source>
</evidence>
<keyword evidence="1" id="KW-0732">Signal</keyword>
<feature type="signal peptide" evidence="1">
    <location>
        <begin position="1"/>
        <end position="18"/>
    </location>
</feature>